<dbReference type="GO" id="GO:0004601">
    <property type="term" value="F:peroxidase activity"/>
    <property type="evidence" value="ECO:0007669"/>
    <property type="project" value="TreeGrafter"/>
</dbReference>
<dbReference type="GO" id="GO:0005737">
    <property type="term" value="C:cytoplasm"/>
    <property type="evidence" value="ECO:0007669"/>
    <property type="project" value="UniProtKB-SubCell"/>
</dbReference>
<name>A7IAJ5_METB6</name>
<evidence type="ECO:0000313" key="9">
    <source>
        <dbReference type="EMBL" id="ABS56756.1"/>
    </source>
</evidence>
<dbReference type="STRING" id="456442.Mboo_2242"/>
<dbReference type="InterPro" id="IPR016100">
    <property type="entry name" value="Prismane_a-bundle"/>
</dbReference>
<comment type="cofactor">
    <cofactor evidence="8">
        <name>[4Fe-4S] cluster</name>
        <dbReference type="ChEBI" id="CHEBI:49883"/>
    </cofactor>
    <text evidence="8">Binds 1 [4Fe-4S] cluster.</text>
</comment>
<protein>
    <recommendedName>
        <fullName evidence="8">Hydroxylamine reductase</fullName>
        <ecNumber evidence="8">1.7.99.1</ecNumber>
    </recommendedName>
    <alternativeName>
        <fullName evidence="8">Hybrid-cluster protein</fullName>
        <shortName evidence="8">HCP</shortName>
    </alternativeName>
    <alternativeName>
        <fullName evidence="8">Prismane protein</fullName>
    </alternativeName>
</protein>
<dbReference type="InterPro" id="IPR011254">
    <property type="entry name" value="Prismane-like_sf"/>
</dbReference>
<dbReference type="FunFam" id="3.40.50.2030:FF:000001">
    <property type="entry name" value="Hydroxylamine reductase"/>
    <property type="match status" value="1"/>
</dbReference>
<dbReference type="GeneID" id="5409930"/>
<keyword evidence="2 8" id="KW-0004">4Fe-4S</keyword>
<gene>
    <name evidence="8" type="primary">hcp</name>
    <name evidence="9" type="ordered locus">Mboo_2242</name>
</gene>
<dbReference type="Pfam" id="PF03063">
    <property type="entry name" value="Prismane"/>
    <property type="match status" value="1"/>
</dbReference>
<dbReference type="SUPFAM" id="SSF56821">
    <property type="entry name" value="Prismane protein-like"/>
    <property type="match status" value="1"/>
</dbReference>
<feature type="binding site" evidence="8">
    <location>
        <position position="232"/>
    </location>
    <ligand>
        <name>hybrid [4Fe-2O-2S] cluster</name>
        <dbReference type="ChEBI" id="CHEBI:60519"/>
    </ligand>
</feature>
<feature type="binding site" evidence="8">
    <location>
        <position position="446"/>
    </location>
    <ligand>
        <name>hybrid [4Fe-2O-2S] cluster</name>
        <dbReference type="ChEBI" id="CHEBI:60519"/>
    </ligand>
</feature>
<comment type="function">
    <text evidence="8">Catalyzes the reduction of hydroxylamine to form NH(3) and H(2)O.</text>
</comment>
<feature type="binding site" description="via persulfide group" evidence="8">
    <location>
        <position position="393"/>
    </location>
    <ligand>
        <name>hybrid [4Fe-2O-2S] cluster</name>
        <dbReference type="ChEBI" id="CHEBI:60519"/>
    </ligand>
</feature>
<sequence>MFCYQCEETARGTGCTVKGVCGKEDHTAGRMDVLIWLCKGISERNIAAAKSGKENKDVGMFITNALFATLTNTNFDDARLRDLITRAIALRDALPASGANEPDACTWTPKNDAEIAAKAEEIAAAANGNDDVRSLRALLLFGLKGVAAYYHHAAVLGYTDAKITDFMQKGLASTLHDLPAGEMTALVLECGGVGVTTLALLDTANTKTYGDPEITSVRTSVGNRPGILITGHDLKDLQQLLEQSQDSGVDIYTHGEMLPANAYPALKKYPHLYGNYGGSWWHQKEEFERFSGPVLVTTNCIVPPNDSYRDRIYTTGPAGYPGVKHIVAGKDGKKDFSAVIAHAKRCQPPQGPNAPGRDLVTGCAHTAVLSLAGTVVEAVKNGDIKRFIVMAGCDGRQSERSYYTEFAKALPKNTVILTAGCAKYRYNGLDLGSIGGIPRVIDAGQCNDCYSLVVIAQALAKAFGVGINELPISYNIAWYEQKAALVLLALLNLGVKDITLGPKLPAFVSPGVLKVLVDNFGIAKNSTVEADLARLVPGVRM</sequence>
<feature type="binding site" evidence="8">
    <location>
        <position position="480"/>
    </location>
    <ligand>
        <name>hybrid [4Fe-2O-2S] cluster</name>
        <dbReference type="ChEBI" id="CHEBI:60519"/>
    </ligand>
</feature>
<dbReference type="RefSeq" id="WP_012107816.1">
    <property type="nucleotide sequence ID" value="NC_009712.1"/>
</dbReference>
<keyword evidence="10" id="KW-1185">Reference proteome</keyword>
<dbReference type="EC" id="1.7.99.1" evidence="8"/>
<evidence type="ECO:0000256" key="3">
    <source>
        <dbReference type="ARBA" id="ARBA00022490"/>
    </source>
</evidence>
<accession>A7IAJ5</accession>
<dbReference type="FunFam" id="3.40.50.2030:FF:000002">
    <property type="entry name" value="Hydroxylamine reductase"/>
    <property type="match status" value="1"/>
</dbReference>
<keyword evidence="6 8" id="KW-0408">Iron</keyword>
<feature type="binding site" evidence="8">
    <location>
        <position position="256"/>
    </location>
    <ligand>
        <name>hybrid [4Fe-2O-2S] cluster</name>
        <dbReference type="ChEBI" id="CHEBI:60519"/>
    </ligand>
</feature>
<evidence type="ECO:0000256" key="7">
    <source>
        <dbReference type="ARBA" id="ARBA00023014"/>
    </source>
</evidence>
<dbReference type="KEGG" id="mbn:Mboo_2242"/>
<reference evidence="10" key="1">
    <citation type="journal article" date="2015" name="Microbiology">
        <title>Genome of Methanoregula boonei 6A8 reveals adaptations to oligotrophic peatland environments.</title>
        <authorList>
            <person name="Braeuer S."/>
            <person name="Cadillo-Quiroz H."/>
            <person name="Kyrpides N."/>
            <person name="Woyke T."/>
            <person name="Goodwin L."/>
            <person name="Detter C."/>
            <person name="Podell S."/>
            <person name="Yavitt J.B."/>
            <person name="Zinder S.H."/>
        </authorList>
    </citation>
    <scope>NUCLEOTIDE SEQUENCE [LARGE SCALE GENOMIC DNA]</scope>
    <source>
        <strain evidence="10">DSM 21154 / JCM 14090 / 6A8</strain>
    </source>
</reference>
<comment type="subcellular location">
    <subcellularLocation>
        <location evidence="1 8">Cytoplasm</location>
    </subcellularLocation>
</comment>
<keyword evidence="4 8" id="KW-0479">Metal-binding</keyword>
<evidence type="ECO:0000313" key="10">
    <source>
        <dbReference type="Proteomes" id="UP000002408"/>
    </source>
</evidence>
<dbReference type="Gene3D" id="3.40.50.2030">
    <property type="match status" value="2"/>
</dbReference>
<dbReference type="InterPro" id="IPR004137">
    <property type="entry name" value="HCP/CODH"/>
</dbReference>
<dbReference type="EMBL" id="CP000780">
    <property type="protein sequence ID" value="ABS56756.1"/>
    <property type="molecule type" value="Genomic_DNA"/>
</dbReference>
<dbReference type="CDD" id="cd01914">
    <property type="entry name" value="HCP"/>
    <property type="match status" value="1"/>
</dbReference>
<proteinExistence type="inferred from homology"/>
<evidence type="ECO:0000256" key="8">
    <source>
        <dbReference type="HAMAP-Rule" id="MF_00069"/>
    </source>
</evidence>
<dbReference type="PANTHER" id="PTHR30109:SF0">
    <property type="entry name" value="HYDROXYLAMINE REDUCTASE"/>
    <property type="match status" value="1"/>
</dbReference>
<dbReference type="GO" id="GO:0046872">
    <property type="term" value="F:metal ion binding"/>
    <property type="evidence" value="ECO:0007669"/>
    <property type="project" value="UniProtKB-KW"/>
</dbReference>
<dbReference type="AlphaFoldDB" id="A7IAJ5"/>
<dbReference type="InterPro" id="IPR016099">
    <property type="entry name" value="Prismane-like_a/b-sand"/>
</dbReference>
<evidence type="ECO:0000256" key="4">
    <source>
        <dbReference type="ARBA" id="ARBA00022723"/>
    </source>
</evidence>
<dbReference type="InterPro" id="IPR010048">
    <property type="entry name" value="Hydroxylam_reduct"/>
</dbReference>
<dbReference type="Proteomes" id="UP000002408">
    <property type="component" value="Chromosome"/>
</dbReference>
<dbReference type="PANTHER" id="PTHR30109">
    <property type="entry name" value="HYDROXYLAMINE REDUCTASE"/>
    <property type="match status" value="1"/>
</dbReference>
<keyword evidence="5 8" id="KW-0560">Oxidoreductase</keyword>
<feature type="binding site" evidence="8">
    <location>
        <position position="3"/>
    </location>
    <ligand>
        <name>[4Fe-4S] cluster</name>
        <dbReference type="ChEBI" id="CHEBI:49883"/>
    </ligand>
</feature>
<organism evidence="9 10">
    <name type="scientific">Methanoregula boonei (strain DSM 21154 / JCM 14090 / 6A8)</name>
    <dbReference type="NCBI Taxonomy" id="456442"/>
    <lineage>
        <taxon>Archaea</taxon>
        <taxon>Methanobacteriati</taxon>
        <taxon>Methanobacteriota</taxon>
        <taxon>Stenosarchaea group</taxon>
        <taxon>Methanomicrobia</taxon>
        <taxon>Methanomicrobiales</taxon>
        <taxon>Methanoregulaceae</taxon>
        <taxon>Methanoregula</taxon>
    </lineage>
</organism>
<comment type="cofactor">
    <cofactor evidence="8">
        <name>hybrid [4Fe-2O-2S] cluster</name>
        <dbReference type="ChEBI" id="CHEBI:60519"/>
    </cofactor>
    <text evidence="8">Binds 1 hybrid [4Fe-2O-2S] cluster.</text>
</comment>
<dbReference type="GO" id="GO:0042542">
    <property type="term" value="P:response to hydrogen peroxide"/>
    <property type="evidence" value="ECO:0007669"/>
    <property type="project" value="TreeGrafter"/>
</dbReference>
<keyword evidence="3 8" id="KW-0963">Cytoplasm</keyword>
<comment type="similarity">
    <text evidence="8">Belongs to the HCP family.</text>
</comment>
<feature type="binding site" evidence="8">
    <location>
        <position position="6"/>
    </location>
    <ligand>
        <name>[4Fe-4S] cluster</name>
        <dbReference type="ChEBI" id="CHEBI:49883"/>
    </ligand>
</feature>
<evidence type="ECO:0000256" key="6">
    <source>
        <dbReference type="ARBA" id="ARBA00023004"/>
    </source>
</evidence>
<feature type="binding site" evidence="8">
    <location>
        <position position="21"/>
    </location>
    <ligand>
        <name>[4Fe-4S] cluster</name>
        <dbReference type="ChEBI" id="CHEBI:49883"/>
    </ligand>
</feature>
<evidence type="ECO:0000256" key="5">
    <source>
        <dbReference type="ARBA" id="ARBA00023002"/>
    </source>
</evidence>
<comment type="catalytic activity">
    <reaction evidence="8">
        <text>A + NH4(+) + H2O = hydroxylamine + AH2 + H(+)</text>
        <dbReference type="Rhea" id="RHEA:22052"/>
        <dbReference type="ChEBI" id="CHEBI:13193"/>
        <dbReference type="ChEBI" id="CHEBI:15377"/>
        <dbReference type="ChEBI" id="CHEBI:15378"/>
        <dbReference type="ChEBI" id="CHEBI:15429"/>
        <dbReference type="ChEBI" id="CHEBI:17499"/>
        <dbReference type="ChEBI" id="CHEBI:28938"/>
        <dbReference type="EC" id="1.7.99.1"/>
    </reaction>
</comment>
<dbReference type="GO" id="GO:0050418">
    <property type="term" value="F:hydroxylamine reductase activity"/>
    <property type="evidence" value="ECO:0007669"/>
    <property type="project" value="UniProtKB-UniRule"/>
</dbReference>
<dbReference type="NCBIfam" id="TIGR01703">
    <property type="entry name" value="hybrid_clust"/>
    <property type="match status" value="1"/>
</dbReference>
<feature type="binding site" evidence="8">
    <location>
        <position position="15"/>
    </location>
    <ligand>
        <name>[4Fe-4S] cluster</name>
        <dbReference type="ChEBI" id="CHEBI:49883"/>
    </ligand>
</feature>
<dbReference type="NCBIfam" id="NF003658">
    <property type="entry name" value="PRK05290.1"/>
    <property type="match status" value="1"/>
</dbReference>
<dbReference type="eggNOG" id="arCOG02430">
    <property type="taxonomic scope" value="Archaea"/>
</dbReference>
<dbReference type="OrthoDB" id="21311at2157"/>
<dbReference type="GO" id="GO:0051539">
    <property type="term" value="F:4 iron, 4 sulfur cluster binding"/>
    <property type="evidence" value="ECO:0007669"/>
    <property type="project" value="UniProtKB-KW"/>
</dbReference>
<dbReference type="PIRSF" id="PIRSF000076">
    <property type="entry name" value="HCP"/>
    <property type="match status" value="1"/>
</dbReference>
<feature type="binding site" evidence="8">
    <location>
        <position position="482"/>
    </location>
    <ligand>
        <name>hybrid [4Fe-2O-2S] cluster</name>
        <dbReference type="ChEBI" id="CHEBI:60519"/>
    </ligand>
</feature>
<feature type="binding site" evidence="8">
    <location>
        <position position="421"/>
    </location>
    <ligand>
        <name>hybrid [4Fe-2O-2S] cluster</name>
        <dbReference type="ChEBI" id="CHEBI:60519"/>
    </ligand>
</feature>
<keyword evidence="7 8" id="KW-0411">Iron-sulfur</keyword>
<feature type="binding site" evidence="8">
    <location>
        <position position="300"/>
    </location>
    <ligand>
        <name>hybrid [4Fe-2O-2S] cluster</name>
        <dbReference type="ChEBI" id="CHEBI:60519"/>
    </ligand>
</feature>
<feature type="modified residue" description="Cysteine persulfide" evidence="8">
    <location>
        <position position="393"/>
    </location>
</feature>
<evidence type="ECO:0000256" key="2">
    <source>
        <dbReference type="ARBA" id="ARBA00022485"/>
    </source>
</evidence>
<evidence type="ECO:0000256" key="1">
    <source>
        <dbReference type="ARBA" id="ARBA00004496"/>
    </source>
</evidence>
<dbReference type="HAMAP" id="MF_00069">
    <property type="entry name" value="Hydroxylam_reduct"/>
    <property type="match status" value="1"/>
</dbReference>
<dbReference type="HOGENOM" id="CLU_038344_2_0_2"/>
<dbReference type="Gene3D" id="1.20.1270.20">
    <property type="match status" value="2"/>
</dbReference>